<feature type="transmembrane region" description="Helical" evidence="1">
    <location>
        <begin position="161"/>
        <end position="189"/>
    </location>
</feature>
<evidence type="ECO:0000313" key="2">
    <source>
        <dbReference type="EMBL" id="TDD47037.1"/>
    </source>
</evidence>
<protein>
    <submittedName>
        <fullName evidence="2">GAP family protein</fullName>
    </submittedName>
</protein>
<feature type="transmembrane region" description="Helical" evidence="1">
    <location>
        <begin position="80"/>
        <end position="100"/>
    </location>
</feature>
<sequence>MTPALALMLAGLGLIDSTSFGTLLIPVWLLLTPGRLRPGRIAVYLTTVAVFYFGVGVLLTLGADAALVAVREALAGIPSLHLKGGQLVLGLAIVALSYWLEAGARRQEGKPGKVQRWRARAMSGSGSAGALMSLAVVAALLEVATMLPYLAAVGLIAGGDLSWPVAGVALAGYCLVMTLPAIVLTVARLTAHRAVEPLLQRINDWLTRNIARLLGWTVGGIGIAMTLNAVARLLFEG</sequence>
<keyword evidence="1" id="KW-1133">Transmembrane helix</keyword>
<dbReference type="InterPro" id="IPR021315">
    <property type="entry name" value="Gap/Sap"/>
</dbReference>
<feature type="transmembrane region" description="Helical" evidence="1">
    <location>
        <begin position="6"/>
        <end position="31"/>
    </location>
</feature>
<evidence type="ECO:0000256" key="1">
    <source>
        <dbReference type="SAM" id="Phobius"/>
    </source>
</evidence>
<keyword evidence="1" id="KW-0812">Transmembrane</keyword>
<dbReference type="AlphaFoldDB" id="A0A4V2YLK4"/>
<dbReference type="RefSeq" id="WP_132614287.1">
    <property type="nucleotide sequence ID" value="NZ_SMKQ01000052.1"/>
</dbReference>
<dbReference type="Pfam" id="PF11139">
    <property type="entry name" value="SfLAP"/>
    <property type="match status" value="1"/>
</dbReference>
<comment type="caution">
    <text evidence="2">The sequence shown here is derived from an EMBL/GenBank/DDBJ whole genome shotgun (WGS) entry which is preliminary data.</text>
</comment>
<keyword evidence="1" id="KW-0472">Membrane</keyword>
<dbReference type="OrthoDB" id="7062264at2"/>
<dbReference type="EMBL" id="SMKQ01000052">
    <property type="protein sequence ID" value="TDD47037.1"/>
    <property type="molecule type" value="Genomic_DNA"/>
</dbReference>
<name>A0A4V2YLK4_9ACTN</name>
<dbReference type="Proteomes" id="UP000295302">
    <property type="component" value="Unassembled WGS sequence"/>
</dbReference>
<evidence type="ECO:0000313" key="3">
    <source>
        <dbReference type="Proteomes" id="UP000295302"/>
    </source>
</evidence>
<feature type="transmembrane region" description="Helical" evidence="1">
    <location>
        <begin position="121"/>
        <end position="141"/>
    </location>
</feature>
<organism evidence="2 3">
    <name type="scientific">Nonomuraea terrae</name>
    <dbReference type="NCBI Taxonomy" id="2530383"/>
    <lineage>
        <taxon>Bacteria</taxon>
        <taxon>Bacillati</taxon>
        <taxon>Actinomycetota</taxon>
        <taxon>Actinomycetes</taxon>
        <taxon>Streptosporangiales</taxon>
        <taxon>Streptosporangiaceae</taxon>
        <taxon>Nonomuraea</taxon>
    </lineage>
</organism>
<feature type="transmembrane region" description="Helical" evidence="1">
    <location>
        <begin position="210"/>
        <end position="235"/>
    </location>
</feature>
<reference evidence="2 3" key="1">
    <citation type="submission" date="2019-03" db="EMBL/GenBank/DDBJ databases">
        <title>Draft genome sequences of novel Actinobacteria.</title>
        <authorList>
            <person name="Sahin N."/>
            <person name="Ay H."/>
            <person name="Saygin H."/>
        </authorList>
    </citation>
    <scope>NUCLEOTIDE SEQUENCE [LARGE SCALE GENOMIC DNA]</scope>
    <source>
        <strain evidence="2 3">CH32</strain>
    </source>
</reference>
<gene>
    <name evidence="2" type="ORF">E1286_18945</name>
</gene>
<feature type="transmembrane region" description="Helical" evidence="1">
    <location>
        <begin position="43"/>
        <end position="68"/>
    </location>
</feature>
<proteinExistence type="predicted"/>
<accession>A0A4V2YLK4</accession>
<keyword evidence="3" id="KW-1185">Reference proteome</keyword>